<proteinExistence type="evidence at transcript level"/>
<dbReference type="GO" id="GO:0004222">
    <property type="term" value="F:metalloendopeptidase activity"/>
    <property type="evidence" value="ECO:0007669"/>
    <property type="project" value="InterPro"/>
</dbReference>
<feature type="binding site" evidence="5">
    <location>
        <position position="333"/>
    </location>
    <ligand>
        <name>Zn(2+)</name>
        <dbReference type="ChEBI" id="CHEBI:29105"/>
        <note>catalytic</note>
    </ligand>
</feature>
<comment type="caution">
    <text evidence="5">Lacks conserved residue(s) required for the propagation of feature annotation.</text>
</comment>
<organism evidence="7">
    <name type="scientific">Ixodes ricinus</name>
    <name type="common">Common tick</name>
    <name type="synonym">Acarus ricinus</name>
    <dbReference type="NCBI Taxonomy" id="34613"/>
    <lineage>
        <taxon>Eukaryota</taxon>
        <taxon>Metazoa</taxon>
        <taxon>Ecdysozoa</taxon>
        <taxon>Arthropoda</taxon>
        <taxon>Chelicerata</taxon>
        <taxon>Arachnida</taxon>
        <taxon>Acari</taxon>
        <taxon>Parasitiformes</taxon>
        <taxon>Ixodida</taxon>
        <taxon>Ixodoidea</taxon>
        <taxon>Ixodidae</taxon>
        <taxon>Ixodinae</taxon>
        <taxon>Ixodes</taxon>
    </lineage>
</organism>
<dbReference type="Gene3D" id="3.40.1620.60">
    <property type="match status" value="1"/>
</dbReference>
<feature type="binding site" evidence="5">
    <location>
        <position position="327"/>
    </location>
    <ligand>
        <name>Zn(2+)</name>
        <dbReference type="ChEBI" id="CHEBI:29105"/>
        <note>catalytic</note>
    </ligand>
</feature>
<evidence type="ECO:0000256" key="4">
    <source>
        <dbReference type="ARBA" id="ARBA00023049"/>
    </source>
</evidence>
<keyword evidence="1 7" id="KW-0645">Protease</keyword>
<evidence type="ECO:0000256" key="2">
    <source>
        <dbReference type="ARBA" id="ARBA00022801"/>
    </source>
</evidence>
<keyword evidence="5" id="KW-0479">Metal-binding</keyword>
<dbReference type="InterPro" id="IPR001590">
    <property type="entry name" value="Peptidase_M12B"/>
</dbReference>
<dbReference type="GO" id="GO:0046872">
    <property type="term" value="F:metal ion binding"/>
    <property type="evidence" value="ECO:0007669"/>
    <property type="project" value="UniProtKB-KW"/>
</dbReference>
<dbReference type="AlphaFoldDB" id="A0A0K8RBV9"/>
<dbReference type="Gene3D" id="3.40.390.10">
    <property type="entry name" value="Collagenase (Catalytic Domain)"/>
    <property type="match status" value="1"/>
</dbReference>
<keyword evidence="4 7" id="KW-0482">Metalloprotease</keyword>
<dbReference type="InterPro" id="IPR024079">
    <property type="entry name" value="MetalloPept_cat_dom_sf"/>
</dbReference>
<dbReference type="PANTHER" id="PTHR11905">
    <property type="entry name" value="ADAM A DISINTEGRIN AND METALLOPROTEASE DOMAIN"/>
    <property type="match status" value="1"/>
</dbReference>
<keyword evidence="3 5" id="KW-0862">Zinc</keyword>
<evidence type="ECO:0000256" key="5">
    <source>
        <dbReference type="PROSITE-ProRule" id="PRU00276"/>
    </source>
</evidence>
<evidence type="ECO:0000256" key="1">
    <source>
        <dbReference type="ARBA" id="ARBA00022670"/>
    </source>
</evidence>
<dbReference type="EMBL" id="GADI01005460">
    <property type="protein sequence ID" value="JAA68348.1"/>
    <property type="molecule type" value="mRNA"/>
</dbReference>
<evidence type="ECO:0000313" key="7">
    <source>
        <dbReference type="EMBL" id="JAA68348.1"/>
    </source>
</evidence>
<dbReference type="SUPFAM" id="SSF55486">
    <property type="entry name" value="Metalloproteases ('zincins'), catalytic domain"/>
    <property type="match status" value="1"/>
</dbReference>
<protein>
    <submittedName>
        <fullName evidence="7">Putative metalloprotease</fullName>
    </submittedName>
</protein>
<dbReference type="Pfam" id="PF13582">
    <property type="entry name" value="Reprolysin_3"/>
    <property type="match status" value="1"/>
</dbReference>
<sequence length="490" mass="54687">MFVYVVYAETFREFEVAYPKLLESRGLTSEKVLRIKDGFTLHLEKASVLSENFILSDSSSGKPVVTPMNGKALEQNLYHDKKNMAVVQVTEKNGTVEVRGILGERLRIIPLPLVARPGNGPIAHKLFEVESSALHGDDYIVSSNSIPEARAPHYPPRSTKNRTIPDPFLVELQIVADGYHSNRFKNFEEEILYMATIVALVNLRYESSKTPRVIFILTEVTIGSWRSFLRTISGTDPDDPGNPNQLYTSAKETLPQFAKRYTHAAADIVILVTGLQLADLINGKITTTVKGRAYLEGLCNPKHRFGLIEDVPHTYSGVSTAAHELGHLMGMPHDGDIPSRNVSGVKWLRCSPQSGYLMAPYLGGDNEGFFTQCSLQHMKVFLTTVSEDCFKFKSKTVVESPKKLPGGQMNMTDICKKRYPHLTGMKGLHRNGYKEKCKFLCCPKYGKENVKCFVETLVDGMPCGNNKICKRGRCGPYSRNLPSHPKPQTI</sequence>
<evidence type="ECO:0000259" key="6">
    <source>
        <dbReference type="PROSITE" id="PS50215"/>
    </source>
</evidence>
<reference evidence="7" key="1">
    <citation type="submission" date="2012-12" db="EMBL/GenBank/DDBJ databases">
        <title>Identification and characterization of a phenylalanine ammonia-lyase gene family in Isatis indigotica Fort.</title>
        <authorList>
            <person name="Liu Q."/>
            <person name="Chen J."/>
            <person name="Zhou X."/>
            <person name="Di P."/>
            <person name="Xiao Y."/>
            <person name="Xuan H."/>
            <person name="Zhang L."/>
            <person name="Chen W."/>
        </authorList>
    </citation>
    <scope>NUCLEOTIDE SEQUENCE</scope>
    <source>
        <tissue evidence="7">Salivary gland</tissue>
    </source>
</reference>
<feature type="binding site" evidence="5">
    <location>
        <position position="323"/>
    </location>
    <ligand>
        <name>Zn(2+)</name>
        <dbReference type="ChEBI" id="CHEBI:29105"/>
        <note>catalytic</note>
    </ligand>
</feature>
<accession>A0A0K8RBV9</accession>
<evidence type="ECO:0000256" key="3">
    <source>
        <dbReference type="ARBA" id="ARBA00022833"/>
    </source>
</evidence>
<dbReference type="PANTHER" id="PTHR11905:SF159">
    <property type="entry name" value="ADAM METALLOPROTEASE"/>
    <property type="match status" value="1"/>
</dbReference>
<name>A0A0K8RBV9_IXORI</name>
<dbReference type="PROSITE" id="PS50215">
    <property type="entry name" value="ADAM_MEPRO"/>
    <property type="match status" value="1"/>
</dbReference>
<dbReference type="GO" id="GO:0006509">
    <property type="term" value="P:membrane protein ectodomain proteolysis"/>
    <property type="evidence" value="ECO:0007669"/>
    <property type="project" value="TreeGrafter"/>
</dbReference>
<feature type="active site" evidence="5">
    <location>
        <position position="324"/>
    </location>
</feature>
<feature type="domain" description="Peptidase M12B" evidence="6">
    <location>
        <begin position="168"/>
        <end position="394"/>
    </location>
</feature>
<keyword evidence="2" id="KW-0378">Hydrolase</keyword>